<dbReference type="SMART" id="SM00644">
    <property type="entry name" value="Ami_2"/>
    <property type="match status" value="1"/>
</dbReference>
<accession>D9WWX0</accession>
<dbReference type="CDD" id="cd06583">
    <property type="entry name" value="PGRP"/>
    <property type="match status" value="1"/>
</dbReference>
<gene>
    <name evidence="3" type="ORF">SSOG_09112</name>
</gene>
<dbReference type="NCBIfam" id="NF038080">
    <property type="entry name" value="PG_bind_siph"/>
    <property type="match status" value="1"/>
</dbReference>
<dbReference type="InterPro" id="IPR047763">
    <property type="entry name" value="PG_bind_dom_phiBT1-type"/>
</dbReference>
<proteinExistence type="predicted"/>
<reference evidence="3 4" key="1">
    <citation type="submission" date="2009-02" db="EMBL/GenBank/DDBJ databases">
        <title>Annotation of Streptomyces hygroscopicus strain ATCC 53653.</title>
        <authorList>
            <consortium name="The Broad Institute Genome Sequencing Platform"/>
            <consortium name="Broad Institute Microbial Sequencing Center"/>
            <person name="Fischbach M."/>
            <person name="Godfrey P."/>
            <person name="Ward D."/>
            <person name="Young S."/>
            <person name="Zeng Q."/>
            <person name="Koehrsen M."/>
            <person name="Alvarado L."/>
            <person name="Berlin A.M."/>
            <person name="Bochicchio J."/>
            <person name="Borenstein D."/>
            <person name="Chapman S.B."/>
            <person name="Chen Z."/>
            <person name="Engels R."/>
            <person name="Freedman E."/>
            <person name="Gellesch M."/>
            <person name="Goldberg J."/>
            <person name="Griggs A."/>
            <person name="Gujja S."/>
            <person name="Heilman E.R."/>
            <person name="Heiman D.I."/>
            <person name="Hepburn T.A."/>
            <person name="Howarth C."/>
            <person name="Jen D."/>
            <person name="Larson L."/>
            <person name="Lewis B."/>
            <person name="Mehta T."/>
            <person name="Park D."/>
            <person name="Pearson M."/>
            <person name="Richards J."/>
            <person name="Roberts A."/>
            <person name="Saif S."/>
            <person name="Shea T.D."/>
            <person name="Shenoy N."/>
            <person name="Sisk P."/>
            <person name="Stolte C."/>
            <person name="Sykes S.N."/>
            <person name="Thomson T."/>
            <person name="Walk T."/>
            <person name="White J."/>
            <person name="Yandava C."/>
            <person name="Straight P."/>
            <person name="Clardy J."/>
            <person name="Hung D."/>
            <person name="Kolter R."/>
            <person name="Mekalanos J."/>
            <person name="Walker S."/>
            <person name="Walsh C.T."/>
            <person name="Wieland-Brown L.C."/>
            <person name="Haas B."/>
            <person name="Nusbaum C."/>
            <person name="Birren B."/>
        </authorList>
    </citation>
    <scope>NUCLEOTIDE SEQUENCE [LARGE SCALE GENOMIC DNA]</scope>
    <source>
        <strain evidence="3 4">ATCC 53653</strain>
    </source>
</reference>
<dbReference type="HOGENOM" id="CLU_055287_0_0_11"/>
<dbReference type="EMBL" id="GG657755">
    <property type="protein sequence ID" value="EFL29398.1"/>
    <property type="molecule type" value="Genomic_DNA"/>
</dbReference>
<dbReference type="Gene3D" id="3.40.80.10">
    <property type="entry name" value="Peptidoglycan recognition protein-like"/>
    <property type="match status" value="1"/>
</dbReference>
<dbReference type="Pfam" id="PF01510">
    <property type="entry name" value="Amidase_2"/>
    <property type="match status" value="1"/>
</dbReference>
<dbReference type="AlphaFoldDB" id="D9WWX0"/>
<dbReference type="RefSeq" id="WP_009721195.1">
    <property type="nucleotide sequence ID" value="NZ_GG657755.1"/>
</dbReference>
<dbReference type="InterPro" id="IPR002502">
    <property type="entry name" value="Amidase_domain"/>
</dbReference>
<dbReference type="GO" id="GO:0008745">
    <property type="term" value="F:N-acetylmuramoyl-L-alanine amidase activity"/>
    <property type="evidence" value="ECO:0007669"/>
    <property type="project" value="InterPro"/>
</dbReference>
<keyword evidence="4" id="KW-1185">Reference proteome</keyword>
<dbReference type="Proteomes" id="UP000003963">
    <property type="component" value="Unassembled WGS sequence"/>
</dbReference>
<name>D9WWX0_9ACTN</name>
<dbReference type="InterPro" id="IPR036505">
    <property type="entry name" value="Amidase/PGRP_sf"/>
</dbReference>
<dbReference type="OrthoDB" id="5178799at2"/>
<feature type="domain" description="N-acetylmuramoyl-L-alanine amidase" evidence="2">
    <location>
        <begin position="27"/>
        <end position="180"/>
    </location>
</feature>
<organism evidence="3 4">
    <name type="scientific">Streptomyces himastatinicus ATCC 53653</name>
    <dbReference type="NCBI Taxonomy" id="457427"/>
    <lineage>
        <taxon>Bacteria</taxon>
        <taxon>Bacillati</taxon>
        <taxon>Actinomycetota</taxon>
        <taxon>Actinomycetes</taxon>
        <taxon>Kitasatosporales</taxon>
        <taxon>Streptomycetaceae</taxon>
        <taxon>Streptomyces</taxon>
        <taxon>Streptomyces violaceusniger group</taxon>
    </lineage>
</organism>
<dbReference type="STRING" id="457427.SSOG_09112"/>
<evidence type="ECO:0000313" key="3">
    <source>
        <dbReference type="EMBL" id="EFL29398.1"/>
    </source>
</evidence>
<evidence type="ECO:0000259" key="2">
    <source>
        <dbReference type="SMART" id="SM00644"/>
    </source>
</evidence>
<evidence type="ECO:0000256" key="1">
    <source>
        <dbReference type="SAM" id="MobiDB-lite"/>
    </source>
</evidence>
<protein>
    <submittedName>
        <fullName evidence="3">Putative N-acetylmuramoyl-L-alanine amidase</fullName>
    </submittedName>
</protein>
<dbReference type="SUPFAM" id="SSF55846">
    <property type="entry name" value="N-acetylmuramoyl-L-alanine amidase-like"/>
    <property type="match status" value="1"/>
</dbReference>
<evidence type="ECO:0000313" key="4">
    <source>
        <dbReference type="Proteomes" id="UP000003963"/>
    </source>
</evidence>
<feature type="region of interest" description="Disordered" evidence="1">
    <location>
        <begin position="193"/>
        <end position="227"/>
    </location>
</feature>
<feature type="compositionally biased region" description="Pro residues" evidence="1">
    <location>
        <begin position="213"/>
        <end position="222"/>
    </location>
</feature>
<dbReference type="GO" id="GO:0009253">
    <property type="term" value="P:peptidoglycan catabolic process"/>
    <property type="evidence" value="ECO:0007669"/>
    <property type="project" value="InterPro"/>
</dbReference>
<sequence>MAKPLSAAAFLKALRDEGLKVVEVGSWRTHNRNSKGAWGPMHGVMIHHTVTRGTQDTVDICRNGHASLPGPLCHGVIAKDGTVYLVGYGRANHAGLGDDDVLQAVIDERPVPTDNEANTDGNARFYGFECENLGDGKDPWPAVQLEAIEKAAAALCRAHDWGERSVIGHLEWQPGKVDPRGFTMASMRARVKDRLGDSSPGPSKPAPDGSKPAPKPTPPRYEPFPGASFFHGGRHSAVITAMGRRLVAEGCGAYRSGPGPNWTNVDRESYRRWQKKLGYTGSDADGIPGKASWDKLRVPNV</sequence>